<feature type="compositionally biased region" description="Polar residues" evidence="1">
    <location>
        <begin position="142"/>
        <end position="162"/>
    </location>
</feature>
<feature type="compositionally biased region" description="Basic and acidic residues" evidence="1">
    <location>
        <begin position="208"/>
        <end position="217"/>
    </location>
</feature>
<dbReference type="Proteomes" id="UP000578531">
    <property type="component" value="Unassembled WGS sequence"/>
</dbReference>
<dbReference type="OrthoDB" id="1923159at2759"/>
<organism evidence="2 3">
    <name type="scientific">Letharia columbiana</name>
    <dbReference type="NCBI Taxonomy" id="112416"/>
    <lineage>
        <taxon>Eukaryota</taxon>
        <taxon>Fungi</taxon>
        <taxon>Dikarya</taxon>
        <taxon>Ascomycota</taxon>
        <taxon>Pezizomycotina</taxon>
        <taxon>Lecanoromycetes</taxon>
        <taxon>OSLEUM clade</taxon>
        <taxon>Lecanoromycetidae</taxon>
        <taxon>Lecanorales</taxon>
        <taxon>Lecanorineae</taxon>
        <taxon>Parmeliaceae</taxon>
        <taxon>Letharia</taxon>
    </lineage>
</organism>
<evidence type="ECO:0000256" key="1">
    <source>
        <dbReference type="SAM" id="MobiDB-lite"/>
    </source>
</evidence>
<feature type="compositionally biased region" description="Low complexity" evidence="1">
    <location>
        <begin position="450"/>
        <end position="462"/>
    </location>
</feature>
<sequence length="684" mass="72990">MASREWHQSHWHDLGEHLPGTRSFPFKASQQGCGWLHDTTTPSFSSWPASYSSNFSSRQDSIQPINRPLTDSSFTTPIVTSLSSKPAVKITPTHTPVNPGLSLPQDFPPLVAPQPPPPAPPRPQRKVTTSAAIKPVIPVLPNPSSKPTSMQKDPQQSEQAGSTEPGIHSVPEASVKSKPKEDAASLGMPEAKTAPKPSKTSPANSSKPADKKSRPSKLDIAAAKDATKKNKNATDIAGVVSGPGPSQPPTPATAVSQASASSATRPNQFRPTRVPPLPKAETRPASPAMAPTITSKQPSRRPSITSIDRPGTPASEKFWDNMSFASTTLSRANSPPPSKVGSAPVRQVTKSQQKKERQARAKQAEEASKVEEIPAKVEEPMQAPIIGRKKKAKKEKTQGSADSTPTVTRPTSPVPKEEEAVEEKAEPVTPIREGKKTASKIAADMKEPDTPSSPATPASNDPQKASLTAASIFASLLKSGELSSTVSELFKSVPGLNYRFEGLELDLAVADDSMVSDSQMHSLDQGEAITIQKSPTNHVVVLPDRSALRGLTAAQAARYLELRKQALANGDVPSNQALAGLVPVLPQVSLPVARFTSRASSEDQKLPNHFAAPAPGPTPLSAQMQKYGAMEGSRDESFLKRIPSVSVERAEQDLSLSRKETEVVEKKLNALLKKNRRLLFGSAH</sequence>
<protein>
    <submittedName>
        <fullName evidence="2">Uncharacterized protein</fullName>
    </submittedName>
</protein>
<reference evidence="2 3" key="1">
    <citation type="journal article" date="2020" name="Genomics">
        <title>Complete, high-quality genomes from long-read metagenomic sequencing of two wolf lichen thalli reveals enigmatic genome architecture.</title>
        <authorList>
            <person name="McKenzie S.K."/>
            <person name="Walston R.F."/>
            <person name="Allen J.L."/>
        </authorList>
    </citation>
    <scope>NUCLEOTIDE SEQUENCE [LARGE SCALE GENOMIC DNA]</scope>
    <source>
        <strain evidence="2">WasteWater2</strain>
    </source>
</reference>
<feature type="compositionally biased region" description="Polar residues" evidence="1">
    <location>
        <begin position="292"/>
        <end position="306"/>
    </location>
</feature>
<name>A0A8H6FLQ3_9LECA</name>
<dbReference type="AlphaFoldDB" id="A0A8H6FLQ3"/>
<feature type="compositionally biased region" description="Polar residues" evidence="1">
    <location>
        <begin position="58"/>
        <end position="73"/>
    </location>
</feature>
<evidence type="ECO:0000313" key="3">
    <source>
        <dbReference type="Proteomes" id="UP000578531"/>
    </source>
</evidence>
<feature type="compositionally biased region" description="Low complexity" evidence="1">
    <location>
        <begin position="252"/>
        <end position="264"/>
    </location>
</feature>
<dbReference type="EMBL" id="JACCJC010000064">
    <property type="protein sequence ID" value="KAF6230824.1"/>
    <property type="molecule type" value="Genomic_DNA"/>
</dbReference>
<feature type="compositionally biased region" description="Polar residues" evidence="1">
    <location>
        <begin position="323"/>
        <end position="333"/>
    </location>
</feature>
<feature type="region of interest" description="Disordered" evidence="1">
    <location>
        <begin position="47"/>
        <end position="73"/>
    </location>
</feature>
<accession>A0A8H6FLQ3</accession>
<comment type="caution">
    <text evidence="2">The sequence shown here is derived from an EMBL/GenBank/DDBJ whole genome shotgun (WGS) entry which is preliminary data.</text>
</comment>
<evidence type="ECO:0000313" key="2">
    <source>
        <dbReference type="EMBL" id="KAF6230824.1"/>
    </source>
</evidence>
<dbReference type="GeneID" id="59292586"/>
<proteinExistence type="predicted"/>
<feature type="compositionally biased region" description="Basic and acidic residues" evidence="1">
    <location>
        <begin position="353"/>
        <end position="379"/>
    </location>
</feature>
<feature type="compositionally biased region" description="Polar residues" evidence="1">
    <location>
        <begin position="198"/>
        <end position="207"/>
    </location>
</feature>
<feature type="compositionally biased region" description="Pro residues" evidence="1">
    <location>
        <begin position="106"/>
        <end position="122"/>
    </location>
</feature>
<feature type="region of interest" description="Disordered" evidence="1">
    <location>
        <begin position="599"/>
        <end position="618"/>
    </location>
</feature>
<feature type="compositionally biased region" description="Low complexity" evidence="1">
    <location>
        <begin position="233"/>
        <end position="244"/>
    </location>
</feature>
<feature type="compositionally biased region" description="Low complexity" evidence="1">
    <location>
        <begin position="47"/>
        <end position="57"/>
    </location>
</feature>
<feature type="region of interest" description="Disordered" evidence="1">
    <location>
        <begin position="89"/>
        <end position="463"/>
    </location>
</feature>
<gene>
    <name evidence="2" type="ORF">HO173_010940</name>
</gene>
<feature type="compositionally biased region" description="Basic and acidic residues" evidence="1">
    <location>
        <begin position="415"/>
        <end position="436"/>
    </location>
</feature>
<dbReference type="RefSeq" id="XP_037160257.1">
    <property type="nucleotide sequence ID" value="XM_037312825.1"/>
</dbReference>
<keyword evidence="3" id="KW-1185">Reference proteome</keyword>